<dbReference type="InterPro" id="IPR003661">
    <property type="entry name" value="HisK_dim/P_dom"/>
</dbReference>
<keyword evidence="4" id="KW-0808">Transferase</keyword>
<comment type="catalytic activity">
    <reaction evidence="1">
        <text>ATP + protein L-histidine = ADP + protein N-phospho-L-histidine.</text>
        <dbReference type="EC" id="2.7.13.3"/>
    </reaction>
</comment>
<proteinExistence type="predicted"/>
<dbReference type="InterPro" id="IPR004358">
    <property type="entry name" value="Sig_transdc_His_kin-like_C"/>
</dbReference>
<dbReference type="InterPro" id="IPR003594">
    <property type="entry name" value="HATPase_dom"/>
</dbReference>
<sequence>MKITMFTERYLTMDNKSLLVKMREMEQQYITHWIDALYNQSSGDTNHEELSRRGQSFFQYITDCHIPADNHPLLLEAVSWADKVENHEDQIKWIINNSHLWRSALLEVGGDTLSLGLFKQISSRIDHFEIVLCCSCWEKAKSRIKEMDVEFDRFHEDRINLIGKMASSMAHEIRNPLTSIKGFLKLLRLGIHQQAFEKADTYLDYIEHECDNILMQVTGFLSFSKRPIIEEELVCVSARQILDTNISLLNPRLIDENVDLLLTVPEKMKLKVQKLAIQQVLSNLLNNGIDALSVLKSNKKMSISCSEDSAYNYIRVSNNGPSIPAELAQTIFTPFVTNKEHGTGLGLAICRQIMTKNNGDISFTSNESETAFLLKFPKKGKAPEQGVQVVV</sequence>
<dbReference type="InterPro" id="IPR036890">
    <property type="entry name" value="HATPase_C_sf"/>
</dbReference>
<accession>A0A972GXA8</accession>
<dbReference type="SUPFAM" id="SSF55874">
    <property type="entry name" value="ATPase domain of HSP90 chaperone/DNA topoisomerase II/histidine kinase"/>
    <property type="match status" value="1"/>
</dbReference>
<evidence type="ECO:0000256" key="5">
    <source>
        <dbReference type="ARBA" id="ARBA00022741"/>
    </source>
</evidence>
<comment type="caution">
    <text evidence="10">The sequence shown here is derived from an EMBL/GenBank/DDBJ whole genome shotgun (WGS) entry which is preliminary data.</text>
</comment>
<dbReference type="PANTHER" id="PTHR43711">
    <property type="entry name" value="TWO-COMPONENT HISTIDINE KINASE"/>
    <property type="match status" value="1"/>
</dbReference>
<keyword evidence="7" id="KW-0067">ATP-binding</keyword>
<dbReference type="PROSITE" id="PS50109">
    <property type="entry name" value="HIS_KIN"/>
    <property type="match status" value="1"/>
</dbReference>
<dbReference type="CDD" id="cd00082">
    <property type="entry name" value="HisKA"/>
    <property type="match status" value="1"/>
</dbReference>
<evidence type="ECO:0000256" key="2">
    <source>
        <dbReference type="ARBA" id="ARBA00012438"/>
    </source>
</evidence>
<keyword evidence="8" id="KW-0902">Two-component regulatory system</keyword>
<dbReference type="GO" id="GO:0005524">
    <property type="term" value="F:ATP binding"/>
    <property type="evidence" value="ECO:0007669"/>
    <property type="project" value="UniProtKB-KW"/>
</dbReference>
<gene>
    <name evidence="10" type="ORF">GC093_23895</name>
</gene>
<evidence type="ECO:0000256" key="6">
    <source>
        <dbReference type="ARBA" id="ARBA00022777"/>
    </source>
</evidence>
<evidence type="ECO:0000256" key="3">
    <source>
        <dbReference type="ARBA" id="ARBA00022553"/>
    </source>
</evidence>
<dbReference type="InterPro" id="IPR036097">
    <property type="entry name" value="HisK_dim/P_sf"/>
</dbReference>
<dbReference type="SMART" id="SM00388">
    <property type="entry name" value="HisKA"/>
    <property type="match status" value="1"/>
</dbReference>
<dbReference type="Proteomes" id="UP000641588">
    <property type="component" value="Unassembled WGS sequence"/>
</dbReference>
<dbReference type="Pfam" id="PF02518">
    <property type="entry name" value="HATPase_c"/>
    <property type="match status" value="1"/>
</dbReference>
<keyword evidence="5" id="KW-0547">Nucleotide-binding</keyword>
<dbReference type="EMBL" id="WHOD01000095">
    <property type="protein sequence ID" value="NOU96239.1"/>
    <property type="molecule type" value="Genomic_DNA"/>
</dbReference>
<dbReference type="Pfam" id="PF00512">
    <property type="entry name" value="HisKA"/>
    <property type="match status" value="1"/>
</dbReference>
<evidence type="ECO:0000259" key="9">
    <source>
        <dbReference type="PROSITE" id="PS50109"/>
    </source>
</evidence>
<dbReference type="SMART" id="SM00387">
    <property type="entry name" value="HATPase_c"/>
    <property type="match status" value="1"/>
</dbReference>
<keyword evidence="6" id="KW-0418">Kinase</keyword>
<reference evidence="10" key="1">
    <citation type="submission" date="2019-10" db="EMBL/GenBank/DDBJ databases">
        <title>Description of Paenibacillus glebae sp. nov.</title>
        <authorList>
            <person name="Carlier A."/>
            <person name="Qi S."/>
        </authorList>
    </citation>
    <scope>NUCLEOTIDE SEQUENCE</scope>
    <source>
        <strain evidence="10">LMG 31456</strain>
    </source>
</reference>
<feature type="domain" description="Histidine kinase" evidence="9">
    <location>
        <begin position="168"/>
        <end position="380"/>
    </location>
</feature>
<dbReference type="GO" id="GO:0000155">
    <property type="term" value="F:phosphorelay sensor kinase activity"/>
    <property type="evidence" value="ECO:0007669"/>
    <property type="project" value="InterPro"/>
</dbReference>
<dbReference type="PRINTS" id="PR00344">
    <property type="entry name" value="BCTRLSENSOR"/>
</dbReference>
<organism evidence="10 11">
    <name type="scientific">Paenibacillus foliorum</name>
    <dbReference type="NCBI Taxonomy" id="2654974"/>
    <lineage>
        <taxon>Bacteria</taxon>
        <taxon>Bacillati</taxon>
        <taxon>Bacillota</taxon>
        <taxon>Bacilli</taxon>
        <taxon>Bacillales</taxon>
        <taxon>Paenibacillaceae</taxon>
        <taxon>Paenibacillus</taxon>
    </lineage>
</organism>
<dbReference type="EC" id="2.7.13.3" evidence="2"/>
<name>A0A972GXA8_9BACL</name>
<protein>
    <recommendedName>
        <fullName evidence="2">histidine kinase</fullName>
        <ecNumber evidence="2">2.7.13.3</ecNumber>
    </recommendedName>
</protein>
<evidence type="ECO:0000256" key="8">
    <source>
        <dbReference type="ARBA" id="ARBA00023012"/>
    </source>
</evidence>
<dbReference type="SUPFAM" id="SSF47384">
    <property type="entry name" value="Homodimeric domain of signal transducing histidine kinase"/>
    <property type="match status" value="1"/>
</dbReference>
<evidence type="ECO:0000313" key="11">
    <source>
        <dbReference type="Proteomes" id="UP000641588"/>
    </source>
</evidence>
<dbReference type="InterPro" id="IPR005467">
    <property type="entry name" value="His_kinase_dom"/>
</dbReference>
<dbReference type="Gene3D" id="1.10.287.130">
    <property type="match status" value="1"/>
</dbReference>
<dbReference type="InterPro" id="IPR050736">
    <property type="entry name" value="Sensor_HK_Regulatory"/>
</dbReference>
<dbReference type="PANTHER" id="PTHR43711:SF26">
    <property type="entry name" value="SENSOR HISTIDINE KINASE RCSC"/>
    <property type="match status" value="1"/>
</dbReference>
<evidence type="ECO:0000313" key="10">
    <source>
        <dbReference type="EMBL" id="NOU96239.1"/>
    </source>
</evidence>
<dbReference type="AlphaFoldDB" id="A0A972GXA8"/>
<dbReference type="Gene3D" id="3.30.565.10">
    <property type="entry name" value="Histidine kinase-like ATPase, C-terminal domain"/>
    <property type="match status" value="1"/>
</dbReference>
<keyword evidence="11" id="KW-1185">Reference proteome</keyword>
<evidence type="ECO:0000256" key="1">
    <source>
        <dbReference type="ARBA" id="ARBA00000085"/>
    </source>
</evidence>
<evidence type="ECO:0000256" key="7">
    <source>
        <dbReference type="ARBA" id="ARBA00022840"/>
    </source>
</evidence>
<keyword evidence="3" id="KW-0597">Phosphoprotein</keyword>
<evidence type="ECO:0000256" key="4">
    <source>
        <dbReference type="ARBA" id="ARBA00022679"/>
    </source>
</evidence>